<dbReference type="InterPro" id="IPR017920">
    <property type="entry name" value="COMM"/>
</dbReference>
<organism evidence="2 3">
    <name type="scientific">Homarus americanus</name>
    <name type="common">American lobster</name>
    <dbReference type="NCBI Taxonomy" id="6706"/>
    <lineage>
        <taxon>Eukaryota</taxon>
        <taxon>Metazoa</taxon>
        <taxon>Ecdysozoa</taxon>
        <taxon>Arthropoda</taxon>
        <taxon>Crustacea</taxon>
        <taxon>Multicrustacea</taxon>
        <taxon>Malacostraca</taxon>
        <taxon>Eumalacostraca</taxon>
        <taxon>Eucarida</taxon>
        <taxon>Decapoda</taxon>
        <taxon>Pleocyemata</taxon>
        <taxon>Astacidea</taxon>
        <taxon>Nephropoidea</taxon>
        <taxon>Nephropidae</taxon>
        <taxon>Homarus</taxon>
    </lineage>
</organism>
<evidence type="ECO:0000313" key="2">
    <source>
        <dbReference type="EMBL" id="KAG7155911.1"/>
    </source>
</evidence>
<evidence type="ECO:0000259" key="1">
    <source>
        <dbReference type="PROSITE" id="PS51269"/>
    </source>
</evidence>
<dbReference type="EMBL" id="JAHLQT010040257">
    <property type="protein sequence ID" value="KAG7155911.1"/>
    <property type="molecule type" value="Genomic_DNA"/>
</dbReference>
<name>A0A8J5JE66_HOMAM</name>
<proteinExistence type="predicted"/>
<gene>
    <name evidence="2" type="primary">Commd2-L</name>
    <name evidence="2" type="ORF">Hamer_G012050</name>
</gene>
<accession>A0A8J5JE66</accession>
<dbReference type="PANTHER" id="PTHR15857:SF0">
    <property type="entry name" value="COMM DOMAIN-CONTAINING PROTEIN 2"/>
    <property type="match status" value="1"/>
</dbReference>
<dbReference type="PANTHER" id="PTHR15857">
    <property type="entry name" value="COMM DOMAIN CONTAINING PROTEIN 2"/>
    <property type="match status" value="1"/>
</dbReference>
<evidence type="ECO:0000313" key="3">
    <source>
        <dbReference type="Proteomes" id="UP000747542"/>
    </source>
</evidence>
<dbReference type="Proteomes" id="UP000747542">
    <property type="component" value="Unassembled WGS sequence"/>
</dbReference>
<dbReference type="InterPro" id="IPR037354">
    <property type="entry name" value="Commd2"/>
</dbReference>
<feature type="domain" description="COMM" evidence="1">
    <location>
        <begin position="123"/>
        <end position="207"/>
    </location>
</feature>
<dbReference type="PROSITE" id="PS51269">
    <property type="entry name" value="COMM"/>
    <property type="match status" value="1"/>
</dbReference>
<dbReference type="Pfam" id="PF07258">
    <property type="entry name" value="COMM_domain"/>
    <property type="match status" value="1"/>
</dbReference>
<sequence length="216" mass="24469">MPLTISEDHRHQLSLLITQETQVVKEFCRLATQFLKQGVNPRIFGSAANKLGVQPLQVEDAIRALVFLLSHCTQAAASKMEFQDITTSLGFTKDAVKVLTDAYTDNETDIKEYLKTMGVQTPHYRNLEWRFDILVGSRTLTHIAEPLVTLQLSLDENTARSFQAGESGTGIEERSECVKLLLQTDPNNLVHMTNVLEEALHEARTHHSRRIHRHLK</sequence>
<comment type="caution">
    <text evidence="2">The sequence shown here is derived from an EMBL/GenBank/DDBJ whole genome shotgun (WGS) entry which is preliminary data.</text>
</comment>
<keyword evidence="3" id="KW-1185">Reference proteome</keyword>
<dbReference type="OrthoDB" id="10257479at2759"/>
<reference evidence="2" key="1">
    <citation type="journal article" date="2021" name="Sci. Adv.">
        <title>The American lobster genome reveals insights on longevity, neural, and immune adaptations.</title>
        <authorList>
            <person name="Polinski J.M."/>
            <person name="Zimin A.V."/>
            <person name="Clark K.F."/>
            <person name="Kohn A.B."/>
            <person name="Sadowski N."/>
            <person name="Timp W."/>
            <person name="Ptitsyn A."/>
            <person name="Khanna P."/>
            <person name="Romanova D.Y."/>
            <person name="Williams P."/>
            <person name="Greenwood S.J."/>
            <person name="Moroz L.L."/>
            <person name="Walt D.R."/>
            <person name="Bodnar A.G."/>
        </authorList>
    </citation>
    <scope>NUCLEOTIDE SEQUENCE</scope>
    <source>
        <strain evidence="2">GMGI-L3</strain>
    </source>
</reference>
<dbReference type="AlphaFoldDB" id="A0A8J5JE66"/>
<protein>
    <submittedName>
        <fullName evidence="2">COMM domain-containing protein 2-like</fullName>
    </submittedName>
</protein>